<reference evidence="2 3" key="1">
    <citation type="journal article" date="2024" name="Chem. Sci.">
        <title>Discovery of megapolipeptins by genome mining of a Burkholderiales bacteria collection.</title>
        <authorList>
            <person name="Paulo B.S."/>
            <person name="Recchia M.J.J."/>
            <person name="Lee S."/>
            <person name="Fergusson C.H."/>
            <person name="Romanowski S.B."/>
            <person name="Hernandez A."/>
            <person name="Krull N."/>
            <person name="Liu D.Y."/>
            <person name="Cavanagh H."/>
            <person name="Bos A."/>
            <person name="Gray C.A."/>
            <person name="Murphy B.T."/>
            <person name="Linington R.G."/>
            <person name="Eustaquio A.S."/>
        </authorList>
    </citation>
    <scope>NUCLEOTIDE SEQUENCE [LARGE SCALE GENOMIC DNA]</scope>
    <source>
        <strain evidence="2 3">RL17-351-BIE-A</strain>
    </source>
</reference>
<evidence type="ECO:0008006" key="4">
    <source>
        <dbReference type="Google" id="ProtNLM"/>
    </source>
</evidence>
<evidence type="ECO:0000313" key="2">
    <source>
        <dbReference type="EMBL" id="MFM0239834.1"/>
    </source>
</evidence>
<name>A0ABW9BGV5_9BURK</name>
<keyword evidence="3" id="KW-1185">Reference proteome</keyword>
<gene>
    <name evidence="2" type="ORF">PQR03_17045</name>
</gene>
<sequence length="674" mass="76171">MKLPLDLLPPKLQNARNGFARRRRILEAFCMIDAGGQGNPEDYVFNDQVVTDRSANLEATKFVIAAIGEHRGYAAQIRKLFHQHCHFGGHENSMLAQHAGKGVTGKRPNLVNKPGALTYAERQDRLRSEATGRPRRLKRLPVSEHEKESKFLVLLRRYWVKEKWSLAKTFRRLCEEHYADVREELRPTYDTFCRISNEELIPKYNLLEERNGPVVHNANFAILSGTATDYTQGKIETVDVDAWTPKVGIRVKVKGRWKKIRVRVLFAVARNSRAVVGIEIVLTGEDAIAYRRCIASCFMDKSKLAQRLGLTSPEGLVHGNIDGVFFDNGAGPSGQNAVVVCAQMRLHLAISPPASGQSKGCVESLNGCMQNALLDLEAAHTRKNDPLSREERRKRLLTRGTSLGRFIYSAYEAVAAYNLTAHRPQLRSHKDFIEGEMSSPMELFASQQLQRRGDARKQWSERELLARFIAWEPYTVRNGQVHFCGVRFSSDSLKAFAEEQTKHGRSLEVFVKRFTADPLYILWKREGEVVESLRVIDEDLRRVQNHTWQELSLTKQADAMLKLEGEVTKRKASDKLTVDQHNGVADAVRHRDANGDIHDIAGTSTANAKATAIIQNNRRWEEREAAAFGLAQRPVAPVPPEPSIGTKPPNAEYAAWLQARKVARENRKPEPEEQ</sequence>
<evidence type="ECO:0000256" key="1">
    <source>
        <dbReference type="SAM" id="MobiDB-lite"/>
    </source>
</evidence>
<dbReference type="RefSeq" id="WP_408262462.1">
    <property type="nucleotide sequence ID" value="NZ_JAQQCK010000006.1"/>
</dbReference>
<dbReference type="InterPro" id="IPR036397">
    <property type="entry name" value="RNaseH_sf"/>
</dbReference>
<accession>A0ABW9BGV5</accession>
<dbReference type="Gene3D" id="3.30.420.10">
    <property type="entry name" value="Ribonuclease H-like superfamily/Ribonuclease H"/>
    <property type="match status" value="1"/>
</dbReference>
<proteinExistence type="predicted"/>
<dbReference type="Proteomes" id="UP001629274">
    <property type="component" value="Unassembled WGS sequence"/>
</dbReference>
<feature type="region of interest" description="Disordered" evidence="1">
    <location>
        <begin position="631"/>
        <end position="650"/>
    </location>
</feature>
<organism evidence="2 3">
    <name type="scientific">Paraburkholderia phytofirmans</name>
    <dbReference type="NCBI Taxonomy" id="261302"/>
    <lineage>
        <taxon>Bacteria</taxon>
        <taxon>Pseudomonadati</taxon>
        <taxon>Pseudomonadota</taxon>
        <taxon>Betaproteobacteria</taxon>
        <taxon>Burkholderiales</taxon>
        <taxon>Burkholderiaceae</taxon>
        <taxon>Paraburkholderia</taxon>
    </lineage>
</organism>
<evidence type="ECO:0000313" key="3">
    <source>
        <dbReference type="Proteomes" id="UP001629274"/>
    </source>
</evidence>
<protein>
    <recommendedName>
        <fullName evidence="4">Integrase catalytic domain-containing protein</fullName>
    </recommendedName>
</protein>
<comment type="caution">
    <text evidence="2">The sequence shown here is derived from an EMBL/GenBank/DDBJ whole genome shotgun (WGS) entry which is preliminary data.</text>
</comment>
<dbReference type="EMBL" id="JAQQDR010000006">
    <property type="protein sequence ID" value="MFM0239834.1"/>
    <property type="molecule type" value="Genomic_DNA"/>
</dbReference>